<accession>Q58PP7</accession>
<keyword evidence="1" id="KW-0472">Membrane</keyword>
<feature type="transmembrane region" description="Helical" evidence="1">
    <location>
        <begin position="46"/>
        <end position="63"/>
    </location>
</feature>
<organism evidence="3">
    <name type="scientific">uncultured proteobacterium DelRiverFos06H03</name>
    <dbReference type="NCBI Taxonomy" id="311783"/>
    <lineage>
        <taxon>Bacteria</taxon>
        <taxon>Pseudomonadati</taxon>
        <taxon>Pseudomonadota</taxon>
        <taxon>environmental samples</taxon>
    </lineage>
</organism>
<keyword evidence="1" id="KW-1133">Transmembrane helix</keyword>
<dbReference type="AlphaFoldDB" id="Q58PP7"/>
<proteinExistence type="predicted"/>
<evidence type="ECO:0000256" key="1">
    <source>
        <dbReference type="SAM" id="Phobius"/>
    </source>
</evidence>
<dbReference type="EMBL" id="AY912082">
    <property type="protein sequence ID" value="AAX48185.1"/>
    <property type="molecule type" value="Genomic_DNA"/>
</dbReference>
<dbReference type="InterPro" id="IPR054839">
    <property type="entry name" value="puhB_PGC"/>
</dbReference>
<evidence type="ECO:0000259" key="2">
    <source>
        <dbReference type="Pfam" id="PF03703"/>
    </source>
</evidence>
<dbReference type="Pfam" id="PF03703">
    <property type="entry name" value="bPH_2"/>
    <property type="match status" value="1"/>
</dbReference>
<evidence type="ECO:0000313" key="3">
    <source>
        <dbReference type="EMBL" id="AAX48185.1"/>
    </source>
</evidence>
<reference evidence="3" key="1">
    <citation type="journal article" date="2005" name="Environ. Microbiol.">
        <title>Aerobic anoxygenic photosynthesis genes and operons in uncultured bacteria in the Delaware River.</title>
        <authorList>
            <person name="Waidner L.A."/>
            <person name="Kirchman D.L."/>
        </authorList>
    </citation>
    <scope>NUCLEOTIDE SEQUENCE</scope>
</reference>
<feature type="transmembrane region" description="Helical" evidence="1">
    <location>
        <begin position="83"/>
        <end position="103"/>
    </location>
</feature>
<dbReference type="InterPro" id="IPR005182">
    <property type="entry name" value="YdbS-like_PH"/>
</dbReference>
<feature type="domain" description="YdbS-like PH" evidence="2">
    <location>
        <begin position="106"/>
        <end position="189"/>
    </location>
</feature>
<dbReference type="NCBIfam" id="NF040894">
    <property type="entry name" value="puhB_PGC"/>
    <property type="match status" value="1"/>
</dbReference>
<keyword evidence="1" id="KW-0812">Transmembrane</keyword>
<protein>
    <submittedName>
        <fullName evidence="3">Hypothetical membrane protein</fullName>
    </submittedName>
</protein>
<sequence length="230" mass="25238">MKATHEHEWEAAPGLPSALPAGEHVVWQGSPAWRHLAVHAFHVRKIAVYFTFMLAVQVLNLTAPDSGTGWKAAADVEWKPLLVAASLYAFALGLLLGTAWLSASSTLYTLTNKRVVMRIGIVLTLTFNLPYKRIAGASVKPYANGLGDIALALHPEDRIGWAHLWPHQRAWHVTQPQPTLRCVPNSEQLGEQLLRLWRAEHAGQNLQLGDVAVSHATHTPPKNSTQGMLA</sequence>
<gene>
    <name evidence="3" type="ORF">DelRiverFos06H03.4</name>
</gene>
<name>Q58PP7_9PROT</name>